<dbReference type="Pfam" id="PF00903">
    <property type="entry name" value="Glyoxalase"/>
    <property type="match status" value="1"/>
</dbReference>
<feature type="domain" description="VOC" evidence="1">
    <location>
        <begin position="10"/>
        <end position="126"/>
    </location>
</feature>
<gene>
    <name evidence="2" type="ORF">AAU01_33850</name>
</gene>
<dbReference type="Pfam" id="PF18029">
    <property type="entry name" value="Glyoxalase_6"/>
    <property type="match status" value="1"/>
</dbReference>
<dbReference type="CDD" id="cd07247">
    <property type="entry name" value="SgaA_N_like"/>
    <property type="match status" value="2"/>
</dbReference>
<name>A0A4Y3NFN6_PAEAU</name>
<dbReference type="Proteomes" id="UP000317715">
    <property type="component" value="Unassembled WGS sequence"/>
</dbReference>
<dbReference type="GeneID" id="97299826"/>
<dbReference type="PANTHER" id="PTHR33993:SF10">
    <property type="entry name" value="CONSERVED PROTEIN"/>
    <property type="match status" value="1"/>
</dbReference>
<dbReference type="PANTHER" id="PTHR33993">
    <property type="entry name" value="GLYOXALASE-RELATED"/>
    <property type="match status" value="1"/>
</dbReference>
<evidence type="ECO:0000313" key="3">
    <source>
        <dbReference type="Proteomes" id="UP000317715"/>
    </source>
</evidence>
<dbReference type="InterPro" id="IPR037523">
    <property type="entry name" value="VOC_core"/>
</dbReference>
<proteinExistence type="predicted"/>
<dbReference type="SUPFAM" id="SSF54593">
    <property type="entry name" value="Glyoxalase/Bleomycin resistance protein/Dihydroxybiphenyl dioxygenase"/>
    <property type="match status" value="2"/>
</dbReference>
<evidence type="ECO:0000313" key="2">
    <source>
        <dbReference type="EMBL" id="GEB20630.1"/>
    </source>
</evidence>
<dbReference type="AlphaFoldDB" id="A0A4Y3NFN6"/>
<sequence>MPKPDITPGSPCWIDLMTSDTEKAKAFYTALFGWTYETGDQEKYGGYITASKDGRMVAGIMEKQADMGAMPDLWSTYLRTDDIAATTAAAAANGGQVLLEPMEVPEQGSMAMYADASGAAIGAWQFGEMKGYEIAAEAGAPAWHELLSKDYESAVAFYQKVFGWDTSVMSDTPEFRYVTLGAGDEAKAGIMDASRFLPEQVPSMWSVYFAVKDTDASVEQATALGATVMQPAEDTPFGRLATLADPTGAVFKVIQDLGQTN</sequence>
<reference evidence="2 3" key="1">
    <citation type="submission" date="2019-06" db="EMBL/GenBank/DDBJ databases">
        <title>Whole genome shotgun sequence of Paenarthrobacter aurescens NBRC 12136.</title>
        <authorList>
            <person name="Hosoyama A."/>
            <person name="Uohara A."/>
            <person name="Ohji S."/>
            <person name="Ichikawa N."/>
        </authorList>
    </citation>
    <scope>NUCLEOTIDE SEQUENCE [LARGE SCALE GENOMIC DNA]</scope>
    <source>
        <strain evidence="2 3">NBRC 12136</strain>
    </source>
</reference>
<dbReference type="OrthoDB" id="9793039at2"/>
<protein>
    <recommendedName>
        <fullName evidence="1">VOC domain-containing protein</fullName>
    </recommendedName>
</protein>
<accession>A0A4Y3NFN6</accession>
<keyword evidence="3" id="KW-1185">Reference proteome</keyword>
<dbReference type="InterPro" id="IPR004360">
    <property type="entry name" value="Glyas_Fos-R_dOase_dom"/>
</dbReference>
<dbReference type="InterPro" id="IPR029068">
    <property type="entry name" value="Glyas_Bleomycin-R_OHBP_Dase"/>
</dbReference>
<dbReference type="Gene3D" id="3.10.180.10">
    <property type="entry name" value="2,3-Dihydroxybiphenyl 1,2-Dioxygenase, domain 1"/>
    <property type="match status" value="2"/>
</dbReference>
<dbReference type="EMBL" id="BJMD01000023">
    <property type="protein sequence ID" value="GEB20630.1"/>
    <property type="molecule type" value="Genomic_DNA"/>
</dbReference>
<dbReference type="InterPro" id="IPR052164">
    <property type="entry name" value="Anthracycline_SecMetBiosynth"/>
</dbReference>
<evidence type="ECO:0000259" key="1">
    <source>
        <dbReference type="PROSITE" id="PS51819"/>
    </source>
</evidence>
<organism evidence="2 3">
    <name type="scientific">Paenarthrobacter aurescens</name>
    <name type="common">Arthrobacter aurescens</name>
    <dbReference type="NCBI Taxonomy" id="43663"/>
    <lineage>
        <taxon>Bacteria</taxon>
        <taxon>Bacillati</taxon>
        <taxon>Actinomycetota</taxon>
        <taxon>Actinomycetes</taxon>
        <taxon>Micrococcales</taxon>
        <taxon>Micrococcaceae</taxon>
        <taxon>Paenarthrobacter</taxon>
    </lineage>
</organism>
<feature type="domain" description="VOC" evidence="1">
    <location>
        <begin position="140"/>
        <end position="256"/>
    </location>
</feature>
<comment type="caution">
    <text evidence="2">The sequence shown here is derived from an EMBL/GenBank/DDBJ whole genome shotgun (WGS) entry which is preliminary data.</text>
</comment>
<dbReference type="PROSITE" id="PS51819">
    <property type="entry name" value="VOC"/>
    <property type="match status" value="2"/>
</dbReference>
<dbReference type="RefSeq" id="WP_141285565.1">
    <property type="nucleotide sequence ID" value="NZ_BAAAWK010000001.1"/>
</dbReference>
<dbReference type="InterPro" id="IPR041581">
    <property type="entry name" value="Glyoxalase_6"/>
</dbReference>